<protein>
    <submittedName>
        <fullName evidence="2">Uncharacterized protein</fullName>
    </submittedName>
</protein>
<reference evidence="2" key="1">
    <citation type="submission" date="2022-11" db="UniProtKB">
        <authorList>
            <consortium name="WormBaseParasite"/>
        </authorList>
    </citation>
    <scope>IDENTIFICATION</scope>
</reference>
<evidence type="ECO:0000313" key="1">
    <source>
        <dbReference type="Proteomes" id="UP000887576"/>
    </source>
</evidence>
<accession>A0AC34QTP2</accession>
<name>A0AC34QTP2_9BILA</name>
<dbReference type="Proteomes" id="UP000887576">
    <property type="component" value="Unplaced"/>
</dbReference>
<dbReference type="WBParaSite" id="JU765_v2.g19227.t1">
    <property type="protein sequence ID" value="JU765_v2.g19227.t1"/>
    <property type="gene ID" value="JU765_v2.g19227"/>
</dbReference>
<sequence length="197" mass="22202">MALIYASAVNKRINGHYATRCKRSTVESPHCGLQEVMHSRQSSNEDSSEVTLDPSKPSSKKHTRCNEIKRKATVPNAGGSSGLNTRKVSTPIMGNFSTALQSQSPKSKHNKQMVKKRVIQEYNLDSHPNVAPKFENFDIRRKSQSLGPDDWHKQVTLATAELSEDEGASDNNRKMSAFQRVCHKFSKWRNSKHDDIH</sequence>
<evidence type="ECO:0000313" key="2">
    <source>
        <dbReference type="WBParaSite" id="JU765_v2.g19227.t1"/>
    </source>
</evidence>
<organism evidence="1 2">
    <name type="scientific">Panagrolaimus sp. JU765</name>
    <dbReference type="NCBI Taxonomy" id="591449"/>
    <lineage>
        <taxon>Eukaryota</taxon>
        <taxon>Metazoa</taxon>
        <taxon>Ecdysozoa</taxon>
        <taxon>Nematoda</taxon>
        <taxon>Chromadorea</taxon>
        <taxon>Rhabditida</taxon>
        <taxon>Tylenchina</taxon>
        <taxon>Panagrolaimomorpha</taxon>
        <taxon>Panagrolaimoidea</taxon>
        <taxon>Panagrolaimidae</taxon>
        <taxon>Panagrolaimus</taxon>
    </lineage>
</organism>
<proteinExistence type="predicted"/>